<evidence type="ECO:0000313" key="2">
    <source>
        <dbReference type="EMBL" id="SFS11909.1"/>
    </source>
</evidence>
<protein>
    <recommendedName>
        <fullName evidence="4">PGF-CTERM protein</fullName>
    </recommendedName>
</protein>
<dbReference type="Proteomes" id="UP000199062">
    <property type="component" value="Unassembled WGS sequence"/>
</dbReference>
<evidence type="ECO:0000313" key="3">
    <source>
        <dbReference type="Proteomes" id="UP000199062"/>
    </source>
</evidence>
<dbReference type="EMBL" id="FOZK01000005">
    <property type="protein sequence ID" value="SFS11909.1"/>
    <property type="molecule type" value="Genomic_DNA"/>
</dbReference>
<keyword evidence="3" id="KW-1185">Reference proteome</keyword>
<dbReference type="AlphaFoldDB" id="A0A1I6M888"/>
<feature type="region of interest" description="Disordered" evidence="1">
    <location>
        <begin position="215"/>
        <end position="260"/>
    </location>
</feature>
<dbReference type="RefSeq" id="WP_177227733.1">
    <property type="nucleotide sequence ID" value="NZ_FOZK01000005.1"/>
</dbReference>
<dbReference type="STRING" id="767519.SAMN05216559_3971"/>
<evidence type="ECO:0008006" key="4">
    <source>
        <dbReference type="Google" id="ProtNLM"/>
    </source>
</evidence>
<gene>
    <name evidence="2" type="ORF">SAMN05216559_3971</name>
</gene>
<accession>A0A1I6M888</accession>
<sequence length="285" mass="29512">MKLVHGVARSSLPRRLLVLALCTVCLVASLSVAPVSATGAGDSGDVAVYSTTETDLDNATAVHTGITSGSILPTERMVAGETLVVVVDSKRLATDLDAGAGSPTARFFDALDGEAGFRIVQTNMDSHSPPKVPRLGPENVTIYRNGATTYFLVDTGVLEFPQYLAGKDKYEPAGLQDGDRFAVEFGYGLGEVPFHGASKYEPAGPAVTLYTAESGLPETPTESATAAQTATPGETETAPPVDSRTNETEERTPYATGEDGAGFTLTAASAALILLAAAVARRQSG</sequence>
<dbReference type="OrthoDB" id="387021at2157"/>
<name>A0A1I6M888_9EURY</name>
<evidence type="ECO:0000256" key="1">
    <source>
        <dbReference type="SAM" id="MobiDB-lite"/>
    </source>
</evidence>
<feature type="compositionally biased region" description="Low complexity" evidence="1">
    <location>
        <begin position="224"/>
        <end position="240"/>
    </location>
</feature>
<reference evidence="2 3" key="1">
    <citation type="submission" date="2016-10" db="EMBL/GenBank/DDBJ databases">
        <authorList>
            <person name="de Groot N.N."/>
        </authorList>
    </citation>
    <scope>NUCLEOTIDE SEQUENCE [LARGE SCALE GENOMIC DNA]</scope>
    <source>
        <strain evidence="2 3">CGMCC 1.10457</strain>
    </source>
</reference>
<proteinExistence type="predicted"/>
<organism evidence="2 3">
    <name type="scientific">Halomicrobium zhouii</name>
    <dbReference type="NCBI Taxonomy" id="767519"/>
    <lineage>
        <taxon>Archaea</taxon>
        <taxon>Methanobacteriati</taxon>
        <taxon>Methanobacteriota</taxon>
        <taxon>Stenosarchaea group</taxon>
        <taxon>Halobacteria</taxon>
        <taxon>Halobacteriales</taxon>
        <taxon>Haloarculaceae</taxon>
        <taxon>Halomicrobium</taxon>
    </lineage>
</organism>